<accession>A0A0E9QSB4</accession>
<name>A0A0E9QSB4_ANGAN</name>
<reference evidence="1" key="2">
    <citation type="journal article" date="2015" name="Fish Shellfish Immunol.">
        <title>Early steps in the European eel (Anguilla anguilla)-Vibrio vulnificus interaction in the gills: Role of the RtxA13 toxin.</title>
        <authorList>
            <person name="Callol A."/>
            <person name="Pajuelo D."/>
            <person name="Ebbesson L."/>
            <person name="Teles M."/>
            <person name="MacKenzie S."/>
            <person name="Amaro C."/>
        </authorList>
    </citation>
    <scope>NUCLEOTIDE SEQUENCE</scope>
</reference>
<organism evidence="1">
    <name type="scientific">Anguilla anguilla</name>
    <name type="common">European freshwater eel</name>
    <name type="synonym">Muraena anguilla</name>
    <dbReference type="NCBI Taxonomy" id="7936"/>
    <lineage>
        <taxon>Eukaryota</taxon>
        <taxon>Metazoa</taxon>
        <taxon>Chordata</taxon>
        <taxon>Craniata</taxon>
        <taxon>Vertebrata</taxon>
        <taxon>Euteleostomi</taxon>
        <taxon>Actinopterygii</taxon>
        <taxon>Neopterygii</taxon>
        <taxon>Teleostei</taxon>
        <taxon>Anguilliformes</taxon>
        <taxon>Anguillidae</taxon>
        <taxon>Anguilla</taxon>
    </lineage>
</organism>
<reference evidence="1" key="1">
    <citation type="submission" date="2014-11" db="EMBL/GenBank/DDBJ databases">
        <authorList>
            <person name="Amaro Gonzalez C."/>
        </authorList>
    </citation>
    <scope>NUCLEOTIDE SEQUENCE</scope>
</reference>
<dbReference type="EMBL" id="GBXM01089574">
    <property type="protein sequence ID" value="JAH19003.1"/>
    <property type="molecule type" value="Transcribed_RNA"/>
</dbReference>
<dbReference type="AlphaFoldDB" id="A0A0E9QSB4"/>
<protein>
    <submittedName>
        <fullName evidence="1">Uncharacterized protein</fullName>
    </submittedName>
</protein>
<evidence type="ECO:0000313" key="1">
    <source>
        <dbReference type="EMBL" id="JAH19003.1"/>
    </source>
</evidence>
<proteinExistence type="predicted"/>
<sequence length="36" mass="4143">MVPLAWWCPLLSGVADSGAFQNRCRYTEIMCILHLF</sequence>